<dbReference type="PANTHER" id="PTHR13459:SF1">
    <property type="entry name" value="E3 UBIQUITIN-PROTEIN LIGASE RNF220 ISOFORM X1"/>
    <property type="match status" value="1"/>
</dbReference>
<accession>A0A9N7YZX7</accession>
<evidence type="ECO:0000313" key="3">
    <source>
        <dbReference type="EMBL" id="CAB1444704.1"/>
    </source>
</evidence>
<sequence length="146" mass="16166">MSLVIWGRAGPKSSSNVLMEVQSTVLHNKVKGLYDAQAPMCPVCQAVLRPCELQEHMEQELTKLAQQQISVAPVQHSLLVRAPKSLSLSLHIKREGGSPTSPPRPADDPHSDRYQTFLRVRANRHTRLNGATSNLPHYALTSQEPT</sequence>
<evidence type="ECO:0000259" key="2">
    <source>
        <dbReference type="Pfam" id="PF15926"/>
    </source>
</evidence>
<comment type="caution">
    <text evidence="3">The sequence shown here is derived from an EMBL/GenBank/DDBJ whole genome shotgun (WGS) entry which is preliminary data.</text>
</comment>
<dbReference type="Proteomes" id="UP001153269">
    <property type="component" value="Unassembled WGS sequence"/>
</dbReference>
<gene>
    <name evidence="3" type="ORF">PLEPLA_LOCUS32422</name>
</gene>
<keyword evidence="4" id="KW-1185">Reference proteome</keyword>
<dbReference type="InterPro" id="IPR052443">
    <property type="entry name" value="E3_ubiq-ligase_RNF220-like"/>
</dbReference>
<dbReference type="Pfam" id="PF15926">
    <property type="entry name" value="RNF220"/>
    <property type="match status" value="1"/>
</dbReference>
<evidence type="ECO:0000313" key="4">
    <source>
        <dbReference type="Proteomes" id="UP001153269"/>
    </source>
</evidence>
<dbReference type="AlphaFoldDB" id="A0A9N7YZX7"/>
<protein>
    <recommendedName>
        <fullName evidence="2">E3 ubiquitin-protein ligase RNF220 middle domain-containing protein</fullName>
    </recommendedName>
</protein>
<dbReference type="PANTHER" id="PTHR13459">
    <property type="entry name" value="E3 UBIQUITIN-PROTEIN LIGASE RNF220 ISOFORM X1"/>
    <property type="match status" value="1"/>
</dbReference>
<dbReference type="GO" id="GO:0061630">
    <property type="term" value="F:ubiquitin protein ligase activity"/>
    <property type="evidence" value="ECO:0007669"/>
    <property type="project" value="TreeGrafter"/>
</dbReference>
<organism evidence="3 4">
    <name type="scientific">Pleuronectes platessa</name>
    <name type="common">European plaice</name>
    <dbReference type="NCBI Taxonomy" id="8262"/>
    <lineage>
        <taxon>Eukaryota</taxon>
        <taxon>Metazoa</taxon>
        <taxon>Chordata</taxon>
        <taxon>Craniata</taxon>
        <taxon>Vertebrata</taxon>
        <taxon>Euteleostomi</taxon>
        <taxon>Actinopterygii</taxon>
        <taxon>Neopterygii</taxon>
        <taxon>Teleostei</taxon>
        <taxon>Neoteleostei</taxon>
        <taxon>Acanthomorphata</taxon>
        <taxon>Carangaria</taxon>
        <taxon>Pleuronectiformes</taxon>
        <taxon>Pleuronectoidei</taxon>
        <taxon>Pleuronectidae</taxon>
        <taxon>Pleuronectes</taxon>
    </lineage>
</organism>
<dbReference type="GO" id="GO:0016567">
    <property type="term" value="P:protein ubiquitination"/>
    <property type="evidence" value="ECO:0007669"/>
    <property type="project" value="TreeGrafter"/>
</dbReference>
<reference evidence="3" key="1">
    <citation type="submission" date="2020-03" db="EMBL/GenBank/DDBJ databases">
        <authorList>
            <person name="Weist P."/>
        </authorList>
    </citation>
    <scope>NUCLEOTIDE SEQUENCE</scope>
</reference>
<name>A0A9N7YZX7_PLEPL</name>
<dbReference type="EMBL" id="CADEAL010003435">
    <property type="protein sequence ID" value="CAB1444704.1"/>
    <property type="molecule type" value="Genomic_DNA"/>
</dbReference>
<feature type="domain" description="E3 ubiquitin-protein ligase RNF220 middle" evidence="2">
    <location>
        <begin position="35"/>
        <end position="129"/>
    </location>
</feature>
<dbReference type="InterPro" id="IPR031824">
    <property type="entry name" value="RNF220_mid"/>
</dbReference>
<feature type="region of interest" description="Disordered" evidence="1">
    <location>
        <begin position="90"/>
        <end position="111"/>
    </location>
</feature>
<proteinExistence type="predicted"/>
<evidence type="ECO:0000256" key="1">
    <source>
        <dbReference type="SAM" id="MobiDB-lite"/>
    </source>
</evidence>